<dbReference type="OrthoDB" id="9805856at2"/>
<gene>
    <name evidence="2" type="ORF">RT41_GL001214</name>
</gene>
<dbReference type="SMART" id="SM00530">
    <property type="entry name" value="HTH_XRE"/>
    <property type="match status" value="1"/>
</dbReference>
<evidence type="ECO:0000259" key="1">
    <source>
        <dbReference type="PROSITE" id="PS50943"/>
    </source>
</evidence>
<feature type="domain" description="HTH cro/C1-type" evidence="1">
    <location>
        <begin position="7"/>
        <end position="59"/>
    </location>
</feature>
<dbReference type="AlphaFoldDB" id="A0A2A5RM05"/>
<dbReference type="Pfam" id="PF06543">
    <property type="entry name" value="Lac_bphage_repr"/>
    <property type="match status" value="1"/>
</dbReference>
<dbReference type="CDD" id="cd00093">
    <property type="entry name" value="HTH_XRE"/>
    <property type="match status" value="1"/>
</dbReference>
<reference evidence="2 3" key="1">
    <citation type="submission" date="2014-12" db="EMBL/GenBank/DDBJ databases">
        <title>Draft genome sequences of 10 type strains of Lactococcus.</title>
        <authorList>
            <person name="Sun Z."/>
            <person name="Zhong Z."/>
            <person name="Liu W."/>
            <person name="Zhang W."/>
            <person name="Zhang H."/>
        </authorList>
    </citation>
    <scope>NUCLEOTIDE SEQUENCE [LARGE SCALE GENOMIC DNA]</scope>
    <source>
        <strain evidence="2 3">JCM 16395</strain>
    </source>
</reference>
<dbReference type="EMBL" id="JXJU01000004">
    <property type="protein sequence ID" value="PCS00327.1"/>
    <property type="molecule type" value="Genomic_DNA"/>
</dbReference>
<dbReference type="Pfam" id="PF13443">
    <property type="entry name" value="HTH_26"/>
    <property type="match status" value="1"/>
</dbReference>
<dbReference type="Proteomes" id="UP000218181">
    <property type="component" value="Unassembled WGS sequence"/>
</dbReference>
<dbReference type="InterPro" id="IPR009498">
    <property type="entry name" value="Phage_4268_Orf1_C"/>
</dbReference>
<name>A0A2A5RM05_9LACT</name>
<dbReference type="PROSITE" id="PS50943">
    <property type="entry name" value="HTH_CROC1"/>
    <property type="match status" value="1"/>
</dbReference>
<dbReference type="RefSeq" id="WP_096817645.1">
    <property type="nucleotide sequence ID" value="NZ_JXJU01000004.1"/>
</dbReference>
<proteinExistence type="predicted"/>
<comment type="caution">
    <text evidence="2">The sequence shown here is derived from an EMBL/GenBank/DDBJ whole genome shotgun (WGS) entry which is preliminary data.</text>
</comment>
<sequence>MTTFERIKSLADKQKISLKELAIKLGFSENNIYRWKTSKPKGEDLAKIADYFHVSVDYLLGREDIEKIKEPVDLKDIVSDHVNFEDVNWDEWLSFGGKPLTEKDKMLLFATFYNRDEK</sequence>
<evidence type="ECO:0000313" key="3">
    <source>
        <dbReference type="Proteomes" id="UP000218181"/>
    </source>
</evidence>
<dbReference type="InterPro" id="IPR001387">
    <property type="entry name" value="Cro/C1-type_HTH"/>
</dbReference>
<dbReference type="Gene3D" id="1.10.260.40">
    <property type="entry name" value="lambda repressor-like DNA-binding domains"/>
    <property type="match status" value="1"/>
</dbReference>
<accession>A0A2A5RM05</accession>
<protein>
    <submittedName>
        <fullName evidence="2">XRE family transcriptional regulator</fullName>
    </submittedName>
</protein>
<dbReference type="SUPFAM" id="SSF47413">
    <property type="entry name" value="lambda repressor-like DNA-binding domains"/>
    <property type="match status" value="1"/>
</dbReference>
<organism evidence="2 3">
    <name type="scientific">Lactococcus fujiensis JCM 16395</name>
    <dbReference type="NCBI Taxonomy" id="1291764"/>
    <lineage>
        <taxon>Bacteria</taxon>
        <taxon>Bacillati</taxon>
        <taxon>Bacillota</taxon>
        <taxon>Bacilli</taxon>
        <taxon>Lactobacillales</taxon>
        <taxon>Streptococcaceae</taxon>
        <taxon>Lactococcus</taxon>
    </lineage>
</organism>
<keyword evidence="3" id="KW-1185">Reference proteome</keyword>
<dbReference type="GO" id="GO:0003677">
    <property type="term" value="F:DNA binding"/>
    <property type="evidence" value="ECO:0007669"/>
    <property type="project" value="InterPro"/>
</dbReference>
<dbReference type="InterPro" id="IPR010982">
    <property type="entry name" value="Lambda_DNA-bd_dom_sf"/>
</dbReference>
<evidence type="ECO:0000313" key="2">
    <source>
        <dbReference type="EMBL" id="PCS00327.1"/>
    </source>
</evidence>